<feature type="domain" description="Serine aminopeptidase S33" evidence="2">
    <location>
        <begin position="74"/>
        <end position="187"/>
    </location>
</feature>
<proteinExistence type="predicted"/>
<dbReference type="Pfam" id="PF12146">
    <property type="entry name" value="Hydrolase_4"/>
    <property type="match status" value="1"/>
</dbReference>
<organism evidence="3 4">
    <name type="scientific">Lamprobacter modestohalophilus</name>
    <dbReference type="NCBI Taxonomy" id="1064514"/>
    <lineage>
        <taxon>Bacteria</taxon>
        <taxon>Pseudomonadati</taxon>
        <taxon>Pseudomonadota</taxon>
        <taxon>Gammaproteobacteria</taxon>
        <taxon>Chromatiales</taxon>
        <taxon>Chromatiaceae</taxon>
        <taxon>Lamprobacter</taxon>
    </lineage>
</organism>
<sequence length="290" mass="31239">MISSIITTTPLALLAFLALLVMSLIPLGVHLGFRAPRVPAIGSPADLGLAFDSVRFPTLRGRFLSGWLLPAADATRTVIVLHGWGSNAEQMLPLAQPLHQAGLNVLLFDARNHGASDGDSFSSLPRFAEDLGAAINWLQRQHPSRSAWIAVLGHSVGAGAALFEATRNPRIAAVISIGAFADPAQLTERYLARLHLPSFIVELTKRYVEWVIGHRFATIAPVNSIRRVPCPVLLVHGDQDRTVPIEDAKRIAAAADPTRVKLFVVAGAGHDSVDKIEAHGEQLLAFLRLP</sequence>
<evidence type="ECO:0000313" key="4">
    <source>
        <dbReference type="Proteomes" id="UP001138768"/>
    </source>
</evidence>
<dbReference type="RefSeq" id="WP_200245324.1">
    <property type="nucleotide sequence ID" value="NZ_NRRY01000024.1"/>
</dbReference>
<evidence type="ECO:0000259" key="2">
    <source>
        <dbReference type="Pfam" id="PF12146"/>
    </source>
</evidence>
<dbReference type="InterPro" id="IPR022742">
    <property type="entry name" value="Hydrolase_4"/>
</dbReference>
<reference evidence="3 4" key="1">
    <citation type="journal article" date="2020" name="Microorganisms">
        <title>Osmotic Adaptation and Compatible Solute Biosynthesis of Phototrophic Bacteria as Revealed from Genome Analyses.</title>
        <authorList>
            <person name="Imhoff J.F."/>
            <person name="Rahn T."/>
            <person name="Kunzel S."/>
            <person name="Keller A."/>
            <person name="Neulinger S.C."/>
        </authorList>
    </citation>
    <scope>NUCLEOTIDE SEQUENCE [LARGE SCALE GENOMIC DNA]</scope>
    <source>
        <strain evidence="3 4">DSM 25653</strain>
    </source>
</reference>
<dbReference type="Gene3D" id="3.40.50.1820">
    <property type="entry name" value="alpha/beta hydrolase"/>
    <property type="match status" value="1"/>
</dbReference>
<dbReference type="SUPFAM" id="SSF53474">
    <property type="entry name" value="alpha/beta-Hydrolases"/>
    <property type="match status" value="1"/>
</dbReference>
<dbReference type="InterPro" id="IPR050261">
    <property type="entry name" value="FrsA_esterase"/>
</dbReference>
<accession>A0A9X0W9S3</accession>
<dbReference type="GO" id="GO:0052689">
    <property type="term" value="F:carboxylic ester hydrolase activity"/>
    <property type="evidence" value="ECO:0007669"/>
    <property type="project" value="UniProtKB-ARBA"/>
</dbReference>
<protein>
    <submittedName>
        <fullName evidence="3">Alpha/beta hydrolase</fullName>
    </submittedName>
</protein>
<comment type="caution">
    <text evidence="3">The sequence shown here is derived from an EMBL/GenBank/DDBJ whole genome shotgun (WGS) entry which is preliminary data.</text>
</comment>
<dbReference type="EMBL" id="NRRY01000024">
    <property type="protein sequence ID" value="MBK1619628.1"/>
    <property type="molecule type" value="Genomic_DNA"/>
</dbReference>
<name>A0A9X0W9S3_9GAMM</name>
<evidence type="ECO:0000313" key="3">
    <source>
        <dbReference type="EMBL" id="MBK1619628.1"/>
    </source>
</evidence>
<dbReference type="Proteomes" id="UP001138768">
    <property type="component" value="Unassembled WGS sequence"/>
</dbReference>
<dbReference type="PANTHER" id="PTHR22946:SF9">
    <property type="entry name" value="POLYKETIDE TRANSFERASE AF380"/>
    <property type="match status" value="1"/>
</dbReference>
<gene>
    <name evidence="3" type="ORF">CKO42_14505</name>
</gene>
<keyword evidence="1 3" id="KW-0378">Hydrolase</keyword>
<evidence type="ECO:0000256" key="1">
    <source>
        <dbReference type="ARBA" id="ARBA00022801"/>
    </source>
</evidence>
<dbReference type="InterPro" id="IPR029058">
    <property type="entry name" value="AB_hydrolase_fold"/>
</dbReference>
<dbReference type="PANTHER" id="PTHR22946">
    <property type="entry name" value="DIENELACTONE HYDROLASE DOMAIN-CONTAINING PROTEIN-RELATED"/>
    <property type="match status" value="1"/>
</dbReference>
<dbReference type="AlphaFoldDB" id="A0A9X0W9S3"/>
<keyword evidence="4" id="KW-1185">Reference proteome</keyword>